<protein>
    <submittedName>
        <fullName evidence="2">Uncharacterized protein</fullName>
    </submittedName>
</protein>
<dbReference type="Proteomes" id="UP000054302">
    <property type="component" value="Unassembled WGS sequence"/>
</dbReference>
<dbReference type="RefSeq" id="XP_016225497.1">
    <property type="nucleotide sequence ID" value="XM_016369709.1"/>
</dbReference>
<sequence>MPLSKKQMKRFIDLCVNNWDRMSQKLSPQNEGRPLFPARTSLHDKDTGVRVDQGAKHAHTNDDTYNIHIQANNQGRASHGILFTVEVQPSMSRAAFRSSMERAAQDEGLI</sequence>
<dbReference type="GeneID" id="27322942"/>
<feature type="region of interest" description="Disordered" evidence="1">
    <location>
        <begin position="25"/>
        <end position="47"/>
    </location>
</feature>
<proteinExistence type="predicted"/>
<dbReference type="AlphaFoldDB" id="A0A0D2A4M3"/>
<dbReference type="OrthoDB" id="4150785at2759"/>
<dbReference type="HOGENOM" id="CLU_2061513_0_0_1"/>
<name>A0A0D2A4M3_EXOME</name>
<accession>A0A0D2A4M3</accession>
<evidence type="ECO:0000313" key="2">
    <source>
        <dbReference type="EMBL" id="KIV93923.1"/>
    </source>
</evidence>
<evidence type="ECO:0000313" key="3">
    <source>
        <dbReference type="Proteomes" id="UP000054302"/>
    </source>
</evidence>
<dbReference type="VEuPathDB" id="FungiDB:PV10_05097"/>
<organism evidence="2 3">
    <name type="scientific">Exophiala mesophila</name>
    <name type="common">Black yeast-like fungus</name>
    <dbReference type="NCBI Taxonomy" id="212818"/>
    <lineage>
        <taxon>Eukaryota</taxon>
        <taxon>Fungi</taxon>
        <taxon>Dikarya</taxon>
        <taxon>Ascomycota</taxon>
        <taxon>Pezizomycotina</taxon>
        <taxon>Eurotiomycetes</taxon>
        <taxon>Chaetothyriomycetidae</taxon>
        <taxon>Chaetothyriales</taxon>
        <taxon>Herpotrichiellaceae</taxon>
        <taxon>Exophiala</taxon>
    </lineage>
</organism>
<reference evidence="2 3" key="1">
    <citation type="submission" date="2015-01" db="EMBL/GenBank/DDBJ databases">
        <title>The Genome Sequence of Exophiala mesophila CBS40295.</title>
        <authorList>
            <consortium name="The Broad Institute Genomics Platform"/>
            <person name="Cuomo C."/>
            <person name="de Hoog S."/>
            <person name="Gorbushina A."/>
            <person name="Stielow B."/>
            <person name="Teixiera M."/>
            <person name="Abouelleil A."/>
            <person name="Chapman S.B."/>
            <person name="Priest M."/>
            <person name="Young S.K."/>
            <person name="Wortman J."/>
            <person name="Nusbaum C."/>
            <person name="Birren B."/>
        </authorList>
    </citation>
    <scope>NUCLEOTIDE SEQUENCE [LARGE SCALE GENOMIC DNA]</scope>
    <source>
        <strain evidence="2 3">CBS 40295</strain>
    </source>
</reference>
<gene>
    <name evidence="2" type="ORF">PV10_05097</name>
</gene>
<dbReference type="EMBL" id="KN847522">
    <property type="protein sequence ID" value="KIV93923.1"/>
    <property type="molecule type" value="Genomic_DNA"/>
</dbReference>
<keyword evidence="3" id="KW-1185">Reference proteome</keyword>
<evidence type="ECO:0000256" key="1">
    <source>
        <dbReference type="SAM" id="MobiDB-lite"/>
    </source>
</evidence>